<dbReference type="EnsemblProtists" id="HpaT806698">
    <property type="protein sequence ID" value="HpaP806698"/>
    <property type="gene ID" value="HpaG806698"/>
</dbReference>
<feature type="region of interest" description="Disordered" evidence="1">
    <location>
        <begin position="29"/>
        <end position="64"/>
    </location>
</feature>
<proteinExistence type="predicted"/>
<evidence type="ECO:0000256" key="1">
    <source>
        <dbReference type="SAM" id="MobiDB-lite"/>
    </source>
</evidence>
<reference evidence="2" key="2">
    <citation type="submission" date="2015-06" db="UniProtKB">
        <authorList>
            <consortium name="EnsemblProtists"/>
        </authorList>
    </citation>
    <scope>IDENTIFICATION</scope>
    <source>
        <strain evidence="2">Emoy2</strain>
    </source>
</reference>
<feature type="compositionally biased region" description="Basic residues" evidence="1">
    <location>
        <begin position="218"/>
        <end position="229"/>
    </location>
</feature>
<evidence type="ECO:0000313" key="2">
    <source>
        <dbReference type="EnsemblProtists" id="HpaP806698"/>
    </source>
</evidence>
<feature type="region of interest" description="Disordered" evidence="1">
    <location>
        <begin position="188"/>
        <end position="260"/>
    </location>
</feature>
<feature type="compositionally biased region" description="Basic and acidic residues" evidence="1">
    <location>
        <begin position="191"/>
        <end position="217"/>
    </location>
</feature>
<accession>M4BJW6</accession>
<feature type="compositionally biased region" description="Basic and acidic residues" evidence="1">
    <location>
        <begin position="230"/>
        <end position="260"/>
    </location>
</feature>
<dbReference type="Proteomes" id="UP000011713">
    <property type="component" value="Unassembled WGS sequence"/>
</dbReference>
<evidence type="ECO:0008006" key="4">
    <source>
        <dbReference type="Google" id="ProtNLM"/>
    </source>
</evidence>
<feature type="compositionally biased region" description="Basic and acidic residues" evidence="1">
    <location>
        <begin position="78"/>
        <end position="98"/>
    </location>
</feature>
<sequence length="260" mass="30887">MGGGGLRILPHKTWHVWRRDNIERVLKDEREHEEKRFDMDAKERSREQERRAQQLIAKGPDTTQAQVKHVNLFELEEVQARGRDGTQEKKEKGKEETLQRYGQLPWYAQPEKAQKALTSRQERQKKRNLELADPLREMRPKEEQEQRLVLSSTRLEGEKEGSCRRNIVCAGPVGSDIRKYSGNYDCLSTSRDSKERNRRCRAEVEEEGRADKALEKHSKYRAKKRKHAHCRNETSLEDLRREREDREASERRRAEKLLYK</sequence>
<dbReference type="HOGENOM" id="CLU_093658_0_0_1"/>
<feature type="region of interest" description="Disordered" evidence="1">
    <location>
        <begin position="76"/>
        <end position="149"/>
    </location>
</feature>
<dbReference type="AlphaFoldDB" id="M4BJW6"/>
<dbReference type="InParanoid" id="M4BJW6"/>
<protein>
    <recommendedName>
        <fullName evidence="4">CBF1-interacting co-repressor CIR N-terminal domain-containing protein</fullName>
    </recommendedName>
</protein>
<dbReference type="PANTHER" id="PTHR22093:SF0">
    <property type="entry name" value="LEUKOCYTE RECEPTOR CLUSTER MEMBER 1"/>
    <property type="match status" value="1"/>
</dbReference>
<dbReference type="eggNOG" id="ENOG502SAGB">
    <property type="taxonomic scope" value="Eukaryota"/>
</dbReference>
<dbReference type="VEuPathDB" id="FungiDB:HpaG806698"/>
<name>M4BJW6_HYAAE</name>
<dbReference type="InterPro" id="IPR039875">
    <property type="entry name" value="LENG1-like"/>
</dbReference>
<dbReference type="PANTHER" id="PTHR22093">
    <property type="entry name" value="LEUKOCYTE RECEPTOR CLUSTER LRC MEMBER 1"/>
    <property type="match status" value="1"/>
</dbReference>
<evidence type="ECO:0000313" key="3">
    <source>
        <dbReference type="Proteomes" id="UP000011713"/>
    </source>
</evidence>
<dbReference type="EMBL" id="JH598337">
    <property type="status" value="NOT_ANNOTATED_CDS"/>
    <property type="molecule type" value="Genomic_DNA"/>
</dbReference>
<keyword evidence="3" id="KW-1185">Reference proteome</keyword>
<dbReference type="OMA" id="VWRRDNI"/>
<feature type="compositionally biased region" description="Basic and acidic residues" evidence="1">
    <location>
        <begin position="29"/>
        <end position="52"/>
    </location>
</feature>
<organism evidence="2 3">
    <name type="scientific">Hyaloperonospora arabidopsidis (strain Emoy2)</name>
    <name type="common">Downy mildew agent</name>
    <name type="synonym">Peronospora arabidopsidis</name>
    <dbReference type="NCBI Taxonomy" id="559515"/>
    <lineage>
        <taxon>Eukaryota</taxon>
        <taxon>Sar</taxon>
        <taxon>Stramenopiles</taxon>
        <taxon>Oomycota</taxon>
        <taxon>Peronosporomycetes</taxon>
        <taxon>Peronosporales</taxon>
        <taxon>Peronosporaceae</taxon>
        <taxon>Hyaloperonospora</taxon>
    </lineage>
</organism>
<reference evidence="3" key="1">
    <citation type="journal article" date="2010" name="Science">
        <title>Signatures of adaptation to obligate biotrophy in the Hyaloperonospora arabidopsidis genome.</title>
        <authorList>
            <person name="Baxter L."/>
            <person name="Tripathy S."/>
            <person name="Ishaque N."/>
            <person name="Boot N."/>
            <person name="Cabral A."/>
            <person name="Kemen E."/>
            <person name="Thines M."/>
            <person name="Ah-Fong A."/>
            <person name="Anderson R."/>
            <person name="Badejoko W."/>
            <person name="Bittner-Eddy P."/>
            <person name="Boore J.L."/>
            <person name="Chibucos M.C."/>
            <person name="Coates M."/>
            <person name="Dehal P."/>
            <person name="Delehaunty K."/>
            <person name="Dong S."/>
            <person name="Downton P."/>
            <person name="Dumas B."/>
            <person name="Fabro G."/>
            <person name="Fronick C."/>
            <person name="Fuerstenberg S.I."/>
            <person name="Fulton L."/>
            <person name="Gaulin E."/>
            <person name="Govers F."/>
            <person name="Hughes L."/>
            <person name="Humphray S."/>
            <person name="Jiang R.H."/>
            <person name="Judelson H."/>
            <person name="Kamoun S."/>
            <person name="Kyung K."/>
            <person name="Meijer H."/>
            <person name="Minx P."/>
            <person name="Morris P."/>
            <person name="Nelson J."/>
            <person name="Phuntumart V."/>
            <person name="Qutob D."/>
            <person name="Rehmany A."/>
            <person name="Rougon-Cardoso A."/>
            <person name="Ryden P."/>
            <person name="Torto-Alalibo T."/>
            <person name="Studholme D."/>
            <person name="Wang Y."/>
            <person name="Win J."/>
            <person name="Wood J."/>
            <person name="Clifton S.W."/>
            <person name="Rogers J."/>
            <person name="Van den Ackerveken G."/>
            <person name="Jones J.D."/>
            <person name="McDowell J.M."/>
            <person name="Beynon J."/>
            <person name="Tyler B.M."/>
        </authorList>
    </citation>
    <scope>NUCLEOTIDE SEQUENCE [LARGE SCALE GENOMIC DNA]</scope>
    <source>
        <strain evidence="3">Emoy2</strain>
    </source>
</reference>
<feature type="compositionally biased region" description="Basic and acidic residues" evidence="1">
    <location>
        <begin position="127"/>
        <end position="146"/>
    </location>
</feature>